<protein>
    <submittedName>
        <fullName evidence="1">Uncharacterized protein</fullName>
    </submittedName>
</protein>
<gene>
    <name evidence="1" type="ORF">ACHMWK_02970</name>
</gene>
<name>A0ABW7LVD3_9PSED</name>
<evidence type="ECO:0000313" key="1">
    <source>
        <dbReference type="EMBL" id="MFH6564944.1"/>
    </source>
</evidence>
<dbReference type="Proteomes" id="UP001609821">
    <property type="component" value="Unassembled WGS sequence"/>
</dbReference>
<dbReference type="EMBL" id="JBINXB010000002">
    <property type="protein sequence ID" value="MFH6564944.1"/>
    <property type="molecule type" value="Genomic_DNA"/>
</dbReference>
<accession>A0ABW7LVD3</accession>
<proteinExistence type="predicted"/>
<comment type="caution">
    <text evidence="1">The sequence shown here is derived from an EMBL/GenBank/DDBJ whole genome shotgun (WGS) entry which is preliminary data.</text>
</comment>
<keyword evidence="2" id="KW-1185">Reference proteome</keyword>
<reference evidence="1 2" key="1">
    <citation type="submission" date="2024-10" db="EMBL/GenBank/DDBJ databases">
        <title>Aeromonas and Pseudomonas from the Cagarras Archipelago, Rio de Janeiro, Brazil.</title>
        <authorList>
            <person name="Canellas A.L.B."/>
            <person name="Laport M.S."/>
        </authorList>
    </citation>
    <scope>NUCLEOTIDE SEQUENCE [LARGE SCALE GENOMIC DNA]</scope>
    <source>
        <strain evidence="1 2">CPF-4</strain>
    </source>
</reference>
<sequence>MRNQIKHRKLGTEPLAGQYYVSECIKCGWVGSSAELTEDAQCLQPVGDDHCWGDTDEIEADRLLELMQTGAFDKPIAQPQGKPVPVMKIEAERLWGTDGEYSVSFVKAGWLDECRKTGGVFYLYAEQPAPVAVMPFAEKVIGKLRRFQECTDDSQGVDIGRHWFDLLTQLGLLNRVQRSPALWEMTQQGEDILEVARINGVKM</sequence>
<evidence type="ECO:0000313" key="2">
    <source>
        <dbReference type="Proteomes" id="UP001609821"/>
    </source>
</evidence>
<organism evidence="1 2">
    <name type="scientific">Pseudomonas kulmbachensis</name>
    <dbReference type="NCBI Taxonomy" id="3043408"/>
    <lineage>
        <taxon>Bacteria</taxon>
        <taxon>Pseudomonadati</taxon>
        <taxon>Pseudomonadota</taxon>
        <taxon>Gammaproteobacteria</taxon>
        <taxon>Pseudomonadales</taxon>
        <taxon>Pseudomonadaceae</taxon>
        <taxon>Pseudomonas</taxon>
    </lineage>
</organism>
<dbReference type="RefSeq" id="WP_395246579.1">
    <property type="nucleotide sequence ID" value="NZ_JBINXA010000003.1"/>
</dbReference>